<feature type="active site" evidence="6 7">
    <location>
        <position position="158"/>
    </location>
</feature>
<organism evidence="9 10">
    <name type="scientific">Lipomyces tetrasporus</name>
    <dbReference type="NCBI Taxonomy" id="54092"/>
    <lineage>
        <taxon>Eukaryota</taxon>
        <taxon>Fungi</taxon>
        <taxon>Dikarya</taxon>
        <taxon>Ascomycota</taxon>
        <taxon>Saccharomycotina</taxon>
        <taxon>Lipomycetes</taxon>
        <taxon>Lipomycetales</taxon>
        <taxon>Lipomycetaceae</taxon>
        <taxon>Lipomyces</taxon>
    </lineage>
</organism>
<protein>
    <recommendedName>
        <fullName evidence="5">Cysteine protease RIM13</fullName>
    </recommendedName>
</protein>
<evidence type="ECO:0000313" key="9">
    <source>
        <dbReference type="EMBL" id="KAJ8097871.1"/>
    </source>
</evidence>
<evidence type="ECO:0000259" key="8">
    <source>
        <dbReference type="PROSITE" id="PS50203"/>
    </source>
</evidence>
<dbReference type="CDD" id="cd00044">
    <property type="entry name" value="CysPc"/>
    <property type="match status" value="1"/>
</dbReference>
<evidence type="ECO:0000313" key="10">
    <source>
        <dbReference type="Proteomes" id="UP001217417"/>
    </source>
</evidence>
<feature type="active site" evidence="6 7">
    <location>
        <position position="319"/>
    </location>
</feature>
<evidence type="ECO:0000256" key="7">
    <source>
        <dbReference type="PROSITE-ProRule" id="PRU00239"/>
    </source>
</evidence>
<dbReference type="RefSeq" id="XP_056041321.1">
    <property type="nucleotide sequence ID" value="XM_056185252.1"/>
</dbReference>
<proteinExistence type="inferred from homology"/>
<evidence type="ECO:0000256" key="6">
    <source>
        <dbReference type="PIRSR" id="PIRSR622684-1"/>
    </source>
</evidence>
<dbReference type="EMBL" id="JARPMG010000010">
    <property type="protein sequence ID" value="KAJ8097871.1"/>
    <property type="molecule type" value="Genomic_DNA"/>
</dbReference>
<dbReference type="SMART" id="SM00230">
    <property type="entry name" value="CysPc"/>
    <property type="match status" value="1"/>
</dbReference>
<dbReference type="Pfam" id="PF00648">
    <property type="entry name" value="Peptidase_C2"/>
    <property type="match status" value="1"/>
</dbReference>
<dbReference type="InterPro" id="IPR022684">
    <property type="entry name" value="Calpain_cysteine_protease"/>
</dbReference>
<comment type="similarity">
    <text evidence="1">Belongs to the peptidase C2 family. PalB/RIM13 subfamily.</text>
</comment>
<evidence type="ECO:0000256" key="2">
    <source>
        <dbReference type="ARBA" id="ARBA00022670"/>
    </source>
</evidence>
<dbReference type="PANTHER" id="PTHR46143:SF1">
    <property type="entry name" value="CALPAIN-7"/>
    <property type="match status" value="1"/>
</dbReference>
<dbReference type="InterPro" id="IPR022683">
    <property type="entry name" value="Calpain_III"/>
</dbReference>
<comment type="caution">
    <text evidence="9">The sequence shown here is derived from an EMBL/GenBank/DDBJ whole genome shotgun (WGS) entry which is preliminary data.</text>
</comment>
<accession>A0AAD7VQG8</accession>
<evidence type="ECO:0000256" key="3">
    <source>
        <dbReference type="ARBA" id="ARBA00022801"/>
    </source>
</evidence>
<evidence type="ECO:0000256" key="4">
    <source>
        <dbReference type="ARBA" id="ARBA00022807"/>
    </source>
</evidence>
<dbReference type="GeneID" id="80880418"/>
<dbReference type="PRINTS" id="PR00704">
    <property type="entry name" value="CALPAIN"/>
</dbReference>
<dbReference type="AlphaFoldDB" id="A0AAD7VQG8"/>
<sequence>MPLAVEATTLYLRATKASRLKSEQQRLRQQFAVAADFAEEVKSMLGSPTAAPKSHSSTASSVKDSGILSELRFSTKEQAVLLRSSKVNGIAFPPWSSADTDHAECDGLFTDPAGFLSLSSSQTQLFSAWKRPAEIWGSEFTLLGNGGSELIQDVLSDCSVIASLCSAIAWEERSKKSLVSNIIYPQSVSTSGRYVVKLFFNGLFRKVVIDDYLPVSSSARHIHVISRSNEGLLWPALVEKAYLKVMGGYDFPGSNAGSDLFALTTWIPEHILLHNDYVDMPALWQRIMVSWSYRDLLLTVGTGKLSKEEELSFGLVSEHDYSILDLRVLDDGKRVVLIKNPWSYSHWSTIQGSFRDFQDKLPASPGCFWMEFSTTCIRFSSLYLNWNPELFKYRKQVHFEWNLRNGMADKSLYLCPQYALENPNSSATNVWVLLSRHIRMKNDAKTYIAVYTFNNPGTRVWMRKPTIIKTKFVDSQQTLVRLDLPPKTSYTIVAATQNGVSETNYFSLFTYCTLPINLLSVSDGFSHIDAVNGQWTELSAGGNVLSATFVCNPQFKLVVPKKTTLQLFVETSTATPVHAQIVWGGGRRVQSVRRRDIALDTGDYSIGCALSKQAEMMTAEYTVVVSLYEAGIMGDFGLRVMANEGCALSRLPDLSSGYNGDNF</sequence>
<dbReference type="PROSITE" id="PS50203">
    <property type="entry name" value="CALPAIN_CAT"/>
    <property type="match status" value="1"/>
</dbReference>
<name>A0AAD7VQG8_9ASCO</name>
<dbReference type="SUPFAM" id="SSF49758">
    <property type="entry name" value="Calpain large subunit, middle domain (domain III)"/>
    <property type="match status" value="2"/>
</dbReference>
<dbReference type="GO" id="GO:0004198">
    <property type="term" value="F:calcium-dependent cysteine-type endopeptidase activity"/>
    <property type="evidence" value="ECO:0007669"/>
    <property type="project" value="InterPro"/>
</dbReference>
<dbReference type="InterPro" id="IPR001300">
    <property type="entry name" value="Peptidase_C2_calpain_cat"/>
</dbReference>
<dbReference type="Gene3D" id="2.60.120.380">
    <property type="match status" value="1"/>
</dbReference>
<evidence type="ECO:0000256" key="5">
    <source>
        <dbReference type="ARBA" id="ARBA00042255"/>
    </source>
</evidence>
<dbReference type="SUPFAM" id="SSF54001">
    <property type="entry name" value="Cysteine proteinases"/>
    <property type="match status" value="1"/>
</dbReference>
<dbReference type="InterPro" id="IPR036213">
    <property type="entry name" value="Calpain_III_sf"/>
</dbReference>
<dbReference type="SMART" id="SM00720">
    <property type="entry name" value="calpain_III"/>
    <property type="match status" value="1"/>
</dbReference>
<keyword evidence="10" id="KW-1185">Reference proteome</keyword>
<dbReference type="PANTHER" id="PTHR46143">
    <property type="entry name" value="CALPAIN-7"/>
    <property type="match status" value="1"/>
</dbReference>
<evidence type="ECO:0000256" key="1">
    <source>
        <dbReference type="ARBA" id="ARBA00010193"/>
    </source>
</evidence>
<feature type="domain" description="Calpain catalytic" evidence="8">
    <location>
        <begin position="129"/>
        <end position="388"/>
    </location>
</feature>
<keyword evidence="4 7" id="KW-0788">Thiol protease</keyword>
<dbReference type="GO" id="GO:0006508">
    <property type="term" value="P:proteolysis"/>
    <property type="evidence" value="ECO:0007669"/>
    <property type="project" value="UniProtKB-KW"/>
</dbReference>
<feature type="active site" evidence="6 7">
    <location>
        <position position="340"/>
    </location>
</feature>
<dbReference type="Proteomes" id="UP001217417">
    <property type="component" value="Unassembled WGS sequence"/>
</dbReference>
<gene>
    <name evidence="9" type="ORF">POJ06DRAFT_201747</name>
</gene>
<dbReference type="InterPro" id="IPR038765">
    <property type="entry name" value="Papain-like_cys_pep_sf"/>
</dbReference>
<keyword evidence="2 7" id="KW-0645">Protease</keyword>
<dbReference type="InterPro" id="IPR051297">
    <property type="entry name" value="PalB/RIM13"/>
</dbReference>
<keyword evidence="3 7" id="KW-0378">Hydrolase</keyword>
<dbReference type="Gene3D" id="3.90.70.10">
    <property type="entry name" value="Cysteine proteinases"/>
    <property type="match status" value="1"/>
</dbReference>
<reference evidence="9" key="1">
    <citation type="submission" date="2023-03" db="EMBL/GenBank/DDBJ databases">
        <title>Near-Complete genome sequence of Lipomyces tetrasporous NRRL Y-64009, an oleaginous yeast capable of growing on lignocellulosic hydrolysates.</title>
        <authorList>
            <consortium name="Lawrence Berkeley National Laboratory"/>
            <person name="Jagtap S.S."/>
            <person name="Liu J.-J."/>
            <person name="Walukiewicz H.E."/>
            <person name="Pangilinan J."/>
            <person name="Lipzen A."/>
            <person name="Ahrendt S."/>
            <person name="Koriabine M."/>
            <person name="Cobaugh K."/>
            <person name="Salamov A."/>
            <person name="Yoshinaga Y."/>
            <person name="Ng V."/>
            <person name="Daum C."/>
            <person name="Grigoriev I.V."/>
            <person name="Slininger P.J."/>
            <person name="Dien B.S."/>
            <person name="Jin Y.-S."/>
            <person name="Rao C.V."/>
        </authorList>
    </citation>
    <scope>NUCLEOTIDE SEQUENCE</scope>
    <source>
        <strain evidence="9">NRRL Y-64009</strain>
    </source>
</reference>